<dbReference type="Proteomes" id="UP001204376">
    <property type="component" value="Unassembled WGS sequence"/>
</dbReference>
<sequence length="210" mass="22718">MFKDRTAVGHLLAAKLGVYKTVPGVVLAVPCGGVPVAYYVAKELGLPLDLVLVKKIGHPNNKEYAIGAASLTDHVVVPQPDVPASYIEQELLRIRKRLAEMSRKFRGDAAAINLAGKTVIVIDDGAATGQTLLRTLSLIKKSQPAKVVVALPVASRPAMQILEKEADEVVVCLIPSDFYGVGAYYENFTEVSDDEVSYYLDKLNRLQRAG</sequence>
<proteinExistence type="predicted"/>
<keyword evidence="2" id="KW-0808">Transferase</keyword>
<dbReference type="Gene3D" id="3.30.1310.20">
    <property type="entry name" value="PRTase-like"/>
    <property type="match status" value="1"/>
</dbReference>
<dbReference type="EMBL" id="JANHOH010000002">
    <property type="protein sequence ID" value="MCQ6958741.1"/>
    <property type="molecule type" value="Genomic_DNA"/>
</dbReference>
<dbReference type="InterPro" id="IPR029057">
    <property type="entry name" value="PRTase-like"/>
</dbReference>
<feature type="domain" description="Phosphoribosyltransferase" evidence="1">
    <location>
        <begin position="7"/>
        <end position="178"/>
    </location>
</feature>
<evidence type="ECO:0000313" key="3">
    <source>
        <dbReference type="Proteomes" id="UP001204376"/>
    </source>
</evidence>
<organism evidence="2 3">
    <name type="scientific">Mucilaginibacter aquariorum</name>
    <dbReference type="NCBI Taxonomy" id="2967225"/>
    <lineage>
        <taxon>Bacteria</taxon>
        <taxon>Pseudomonadati</taxon>
        <taxon>Bacteroidota</taxon>
        <taxon>Sphingobacteriia</taxon>
        <taxon>Sphingobacteriales</taxon>
        <taxon>Sphingobacteriaceae</taxon>
        <taxon>Mucilaginibacter</taxon>
    </lineage>
</organism>
<gene>
    <name evidence="2" type="ORF">NPE20_12265</name>
</gene>
<accession>A0ABT1T2A1</accession>
<keyword evidence="2" id="KW-0328">Glycosyltransferase</keyword>
<evidence type="ECO:0000313" key="2">
    <source>
        <dbReference type="EMBL" id="MCQ6958741.1"/>
    </source>
</evidence>
<dbReference type="GO" id="GO:0016757">
    <property type="term" value="F:glycosyltransferase activity"/>
    <property type="evidence" value="ECO:0007669"/>
    <property type="project" value="UniProtKB-KW"/>
</dbReference>
<dbReference type="Pfam" id="PF00156">
    <property type="entry name" value="Pribosyltran"/>
    <property type="match status" value="1"/>
</dbReference>
<dbReference type="RefSeq" id="WP_256538938.1">
    <property type="nucleotide sequence ID" value="NZ_JANHOH010000002.1"/>
</dbReference>
<dbReference type="Gene3D" id="3.40.50.2020">
    <property type="match status" value="1"/>
</dbReference>
<comment type="caution">
    <text evidence="2">The sequence shown here is derived from an EMBL/GenBank/DDBJ whole genome shotgun (WGS) entry which is preliminary data.</text>
</comment>
<keyword evidence="3" id="KW-1185">Reference proteome</keyword>
<evidence type="ECO:0000259" key="1">
    <source>
        <dbReference type="Pfam" id="PF00156"/>
    </source>
</evidence>
<dbReference type="CDD" id="cd06223">
    <property type="entry name" value="PRTases_typeI"/>
    <property type="match status" value="1"/>
</dbReference>
<dbReference type="SUPFAM" id="SSF53271">
    <property type="entry name" value="PRTase-like"/>
    <property type="match status" value="1"/>
</dbReference>
<reference evidence="2 3" key="1">
    <citation type="submission" date="2022-07" db="EMBL/GenBank/DDBJ databases">
        <title>Mucilaginibacter sp. JC4.</title>
        <authorList>
            <person name="Le V."/>
            <person name="Ko S.-R."/>
            <person name="Ahn C.-Y."/>
            <person name="Oh H.-M."/>
        </authorList>
    </citation>
    <scope>NUCLEOTIDE SEQUENCE [LARGE SCALE GENOMIC DNA]</scope>
    <source>
        <strain evidence="2 3">JC4</strain>
    </source>
</reference>
<protein>
    <submittedName>
        <fullName evidence="2">Phosphoribosyltransferase family protein</fullName>
    </submittedName>
</protein>
<name>A0ABT1T2A1_9SPHI</name>
<dbReference type="InterPro" id="IPR000836">
    <property type="entry name" value="PRTase_dom"/>
</dbReference>